<dbReference type="Proteomes" id="UP000235050">
    <property type="component" value="Unassembled WGS sequence"/>
</dbReference>
<reference evidence="2 3" key="1">
    <citation type="submission" date="2017-07" db="EMBL/GenBank/DDBJ databases">
        <title>Bifidobacterium novel species.</title>
        <authorList>
            <person name="Lugli G.A."/>
            <person name="Milani C."/>
            <person name="Duranti S."/>
            <person name="Mangifesta M."/>
        </authorList>
    </citation>
    <scope>NUCLEOTIDE SEQUENCE [LARGE SCALE GENOMIC DNA]</scope>
    <source>
        <strain evidence="3">Uis1B</strain>
    </source>
</reference>
<gene>
    <name evidence="2" type="ORF">Uis1B_1334</name>
</gene>
<dbReference type="EMBL" id="NMWU01000024">
    <property type="protein sequence ID" value="PLS30752.1"/>
    <property type="molecule type" value="Genomic_DNA"/>
</dbReference>
<dbReference type="AlphaFoldDB" id="A0A2N5J962"/>
<organism evidence="2 3">
    <name type="scientific">Bifidobacterium margollesii</name>
    <dbReference type="NCBI Taxonomy" id="2020964"/>
    <lineage>
        <taxon>Bacteria</taxon>
        <taxon>Bacillati</taxon>
        <taxon>Actinomycetota</taxon>
        <taxon>Actinomycetes</taxon>
        <taxon>Bifidobacteriales</taxon>
        <taxon>Bifidobacteriaceae</taxon>
        <taxon>Bifidobacterium</taxon>
    </lineage>
</organism>
<accession>A0A2N5J962</accession>
<protein>
    <submittedName>
        <fullName evidence="2">Integrase</fullName>
    </submittedName>
</protein>
<evidence type="ECO:0000313" key="3">
    <source>
        <dbReference type="Proteomes" id="UP000235050"/>
    </source>
</evidence>
<keyword evidence="3" id="KW-1185">Reference proteome</keyword>
<keyword evidence="1" id="KW-1133">Transmembrane helix</keyword>
<evidence type="ECO:0000313" key="2">
    <source>
        <dbReference type="EMBL" id="PLS30752.1"/>
    </source>
</evidence>
<feature type="transmembrane region" description="Helical" evidence="1">
    <location>
        <begin position="20"/>
        <end position="40"/>
    </location>
</feature>
<sequence>MREQDSCRRDSGIRTCDIIFGRAFVWLVRLGLGGLVFAGIKVKLVLRLHDQGLSRNAIAVGYGMSKHSVFDVFDATDRLGVSYKDVETKMDDEVYAMLFPGRMPFMGYDRFCKLCVFN</sequence>
<keyword evidence="1" id="KW-0812">Transmembrane</keyword>
<comment type="caution">
    <text evidence="2">The sequence shown here is derived from an EMBL/GenBank/DDBJ whole genome shotgun (WGS) entry which is preliminary data.</text>
</comment>
<proteinExistence type="predicted"/>
<evidence type="ECO:0000256" key="1">
    <source>
        <dbReference type="SAM" id="Phobius"/>
    </source>
</evidence>
<name>A0A2N5J962_9BIFI</name>
<keyword evidence="1" id="KW-0472">Membrane</keyword>